<reference evidence="4" key="1">
    <citation type="submission" date="2022-11" db="EMBL/GenBank/DDBJ databases">
        <title>Isolation and characterization of PLA-degrading bacterium Massilia sp. from Antarctic soil.</title>
        <authorList>
            <person name="Sato K."/>
            <person name="Gomez-Fuentes C."/>
            <person name="Ahmad S.A."/>
            <person name="Zulkharnain A."/>
        </authorList>
    </citation>
    <scope>NUCLEOTIDE SEQUENCE</scope>
    <source>
        <strain evidence="4">N-3</strain>
    </source>
</reference>
<protein>
    <recommendedName>
        <fullName evidence="3">PNPLA domain-containing protein</fullName>
    </recommendedName>
</protein>
<dbReference type="InterPro" id="IPR016035">
    <property type="entry name" value="Acyl_Trfase/lysoPLipase"/>
</dbReference>
<sequence length="354" mass="39006">MMFHLGVLRYLAERDALELVHRISTVSGGSLLVGLILQECEREWPSSQRFLSHVYPALRRKLCSRSLQWGAVRQLLRPWNFRYALSRANLLALALEKEWGVTCRVSDLPSSPELSINGTTAENGKRFRFKRNSMGDYSIGYASPRNFPLSSALAVSAAFPGGFGPLVLRADRFEWRRRPSWNAQVDSERVVDIGYTRLHLYDGGVYDNLGLEPFFDAGRGSAKHAGDNIIVSDAGAPLQPGFAASAVSPWRLKRVADIMSEQSRALRVRTFTHYLQTRPGCGAYIYIGTPVGQCSAGTCNPSTFASNYPTTLRRPAPEHFDAIVEHGYQVAASIDGESGLGIPVLPLTSRSSVG</sequence>
<name>A0ABN6TAE7_9BURK</name>
<accession>A0ABN6TAE7</accession>
<organism evidence="4 5">
    <name type="scientific">Massilia varians</name>
    <dbReference type="NCBI Taxonomy" id="457921"/>
    <lineage>
        <taxon>Bacteria</taxon>
        <taxon>Pseudomonadati</taxon>
        <taxon>Pseudomonadota</taxon>
        <taxon>Betaproteobacteria</taxon>
        <taxon>Burkholderiales</taxon>
        <taxon>Oxalobacteraceae</taxon>
        <taxon>Telluria group</taxon>
        <taxon>Massilia</taxon>
    </lineage>
</organism>
<dbReference type="EMBL" id="AP026966">
    <property type="protein sequence ID" value="BDT59166.1"/>
    <property type="molecule type" value="Genomic_DNA"/>
</dbReference>
<keyword evidence="2" id="KW-0378">Hydrolase</keyword>
<feature type="domain" description="PNPLA" evidence="3">
    <location>
        <begin position="1"/>
        <end position="215"/>
    </location>
</feature>
<dbReference type="Proteomes" id="UP001163336">
    <property type="component" value="Chromosome"/>
</dbReference>
<dbReference type="Pfam" id="PF01734">
    <property type="entry name" value="Patatin"/>
    <property type="match status" value="1"/>
</dbReference>
<proteinExistence type="predicted"/>
<dbReference type="InterPro" id="IPR002641">
    <property type="entry name" value="PNPLA_dom"/>
</dbReference>
<feature type="active site" description="Nucleophile" evidence="2">
    <location>
        <position position="27"/>
    </location>
</feature>
<dbReference type="SUPFAM" id="SSF52151">
    <property type="entry name" value="FabD/lysophospholipase-like"/>
    <property type="match status" value="1"/>
</dbReference>
<comment type="caution">
    <text evidence="2">Lacks conserved residue(s) required for the propagation of feature annotation.</text>
</comment>
<keyword evidence="5" id="KW-1185">Reference proteome</keyword>
<keyword evidence="1 2" id="KW-0443">Lipid metabolism</keyword>
<evidence type="ECO:0000259" key="3">
    <source>
        <dbReference type="PROSITE" id="PS51635"/>
    </source>
</evidence>
<keyword evidence="2" id="KW-0442">Lipid degradation</keyword>
<gene>
    <name evidence="4" type="ORF">MasN3_26600</name>
</gene>
<evidence type="ECO:0000313" key="4">
    <source>
        <dbReference type="EMBL" id="BDT59166.1"/>
    </source>
</evidence>
<feature type="active site" description="Proton acceptor" evidence="2">
    <location>
        <position position="202"/>
    </location>
</feature>
<evidence type="ECO:0000313" key="5">
    <source>
        <dbReference type="Proteomes" id="UP001163336"/>
    </source>
</evidence>
<dbReference type="Gene3D" id="3.40.1090.10">
    <property type="entry name" value="Cytosolic phospholipase A2 catalytic domain"/>
    <property type="match status" value="2"/>
</dbReference>
<evidence type="ECO:0000256" key="1">
    <source>
        <dbReference type="ARBA" id="ARBA00023098"/>
    </source>
</evidence>
<dbReference type="PROSITE" id="PS51635">
    <property type="entry name" value="PNPLA"/>
    <property type="match status" value="1"/>
</dbReference>
<feature type="short sequence motif" description="DGA/G" evidence="2">
    <location>
        <begin position="202"/>
        <end position="204"/>
    </location>
</feature>
<evidence type="ECO:0000256" key="2">
    <source>
        <dbReference type="PROSITE-ProRule" id="PRU01161"/>
    </source>
</evidence>